<comment type="caution">
    <text evidence="1">The sequence shown here is derived from an EMBL/GenBank/DDBJ whole genome shotgun (WGS) entry which is preliminary data.</text>
</comment>
<organism evidence="1 2">
    <name type="scientific">Scortum barcoo</name>
    <name type="common">barcoo grunter</name>
    <dbReference type="NCBI Taxonomy" id="214431"/>
    <lineage>
        <taxon>Eukaryota</taxon>
        <taxon>Metazoa</taxon>
        <taxon>Chordata</taxon>
        <taxon>Craniata</taxon>
        <taxon>Vertebrata</taxon>
        <taxon>Euteleostomi</taxon>
        <taxon>Actinopterygii</taxon>
        <taxon>Neopterygii</taxon>
        <taxon>Teleostei</taxon>
        <taxon>Neoteleostei</taxon>
        <taxon>Acanthomorphata</taxon>
        <taxon>Eupercaria</taxon>
        <taxon>Centrarchiformes</taxon>
        <taxon>Terapontoidei</taxon>
        <taxon>Terapontidae</taxon>
        <taxon>Scortum</taxon>
    </lineage>
</organism>
<reference evidence="1" key="1">
    <citation type="submission" date="2022-04" db="EMBL/GenBank/DDBJ databases">
        <title>Jade perch genome.</title>
        <authorList>
            <person name="Chao B."/>
        </authorList>
    </citation>
    <scope>NUCLEOTIDE SEQUENCE</scope>
    <source>
        <strain evidence="1">CB-2022</strain>
    </source>
</reference>
<name>A0ACB8WN65_9TELE</name>
<accession>A0ACB8WN65</accession>
<sequence>SGVGLHPVVQVRSECSASLSGHLRDLCRNESAVELRQRCPPAASPPRRLRFEDETETEAESRYLERQWQRRGVGQRGTGVLVSKPDMNLFVNCRTGAGLQGGGNGVNRQQRGRMPAGGAGQCDSCGTVLESGLNLNLHLHPPVPENQGRSLYRTEPIKETYIGSVTPGEVSKRGGGAWHYTNKQDDEVMKKTFQVKFNGNQVTLPQATPTTDLPINPYAPDQLTTPIHPSPLVPPSSSCPPHVTSVMTSQRTKLNQNQGGAAAAKPHRKLRPRAALKERSHCVKDGGLDLWMKGSSSSSSSEITAESHTPSTTDSRSDGQVRQPMRGEPHSDVSLPEHFINRDDSFHLSLRRLFSTIRLSRTRTGSLDRLSSQPRPPVSDPPTPSSLRKSSGLLKKTLSVQSLSVQGSPFLQLRKSSSIYSFGSEQKKKKDRSADYKPAADQFLQRCLSIEDVGHPCSVRSVGRVLQVCSDGTFLLELRRPKSEMFGFIVSRGRGRSDSGTVNTLKTSQDPLYGSPVEAAEDPGVHVDPARSLQRKKSCCLADFVICDKVSVMSPGVYVEDMVDSSTEKLYAGLLGVGDEILEVNGEKVACLTLDEVTHLLTQNTSATIRVLRHRRTPPQ</sequence>
<protein>
    <submittedName>
        <fullName evidence="1">Uncharacterized protein</fullName>
    </submittedName>
</protein>
<evidence type="ECO:0000313" key="1">
    <source>
        <dbReference type="EMBL" id="KAI3369180.1"/>
    </source>
</evidence>
<gene>
    <name evidence="1" type="ORF">L3Q82_026152</name>
</gene>
<dbReference type="Proteomes" id="UP000831701">
    <property type="component" value="Chromosome 8"/>
</dbReference>
<evidence type="ECO:0000313" key="2">
    <source>
        <dbReference type="Proteomes" id="UP000831701"/>
    </source>
</evidence>
<feature type="non-terminal residue" evidence="1">
    <location>
        <position position="1"/>
    </location>
</feature>
<dbReference type="EMBL" id="CM041538">
    <property type="protein sequence ID" value="KAI3369180.1"/>
    <property type="molecule type" value="Genomic_DNA"/>
</dbReference>
<proteinExistence type="predicted"/>
<keyword evidence="2" id="KW-1185">Reference proteome</keyword>